<evidence type="ECO:0000256" key="5">
    <source>
        <dbReference type="SAM" id="MobiDB-lite"/>
    </source>
</evidence>
<dbReference type="InterPro" id="IPR001680">
    <property type="entry name" value="WD40_rpt"/>
</dbReference>
<dbReference type="GeneID" id="17250331"/>
<protein>
    <submittedName>
        <fullName evidence="6">Uncharacterized protein</fullName>
    </submittedName>
</protein>
<dbReference type="InterPro" id="IPR050505">
    <property type="entry name" value="WDR55/POC1"/>
</dbReference>
<dbReference type="InterPro" id="IPR036322">
    <property type="entry name" value="WD40_repeat_dom_sf"/>
</dbReference>
<keyword evidence="2 4" id="KW-0853">WD repeat</keyword>
<evidence type="ECO:0000313" key="7">
    <source>
        <dbReference type="Proteomes" id="UP000013827"/>
    </source>
</evidence>
<dbReference type="PANTHER" id="PTHR44019">
    <property type="entry name" value="WD REPEAT-CONTAINING PROTEIN 55"/>
    <property type="match status" value="1"/>
</dbReference>
<dbReference type="PROSITE" id="PS50082">
    <property type="entry name" value="WD_REPEATS_2"/>
    <property type="match status" value="1"/>
</dbReference>
<keyword evidence="7" id="KW-1185">Reference proteome</keyword>
<reference evidence="6" key="2">
    <citation type="submission" date="2024-10" db="UniProtKB">
        <authorList>
            <consortium name="EnsemblProtists"/>
        </authorList>
    </citation>
    <scope>IDENTIFICATION</scope>
</reference>
<dbReference type="PROSITE" id="PS00678">
    <property type="entry name" value="WD_REPEATS_1"/>
    <property type="match status" value="1"/>
</dbReference>
<keyword evidence="3" id="KW-0677">Repeat</keyword>
<feature type="compositionally biased region" description="Basic and acidic residues" evidence="5">
    <location>
        <begin position="324"/>
        <end position="333"/>
    </location>
</feature>
<dbReference type="STRING" id="2903.R1B535"/>
<dbReference type="AlphaFoldDB" id="A0A0D3HYU7"/>
<dbReference type="RefSeq" id="XP_005756611.1">
    <property type="nucleotide sequence ID" value="XM_005756554.1"/>
</dbReference>
<comment type="similarity">
    <text evidence="1">Belongs to the WD repeat WDR55 family.</text>
</comment>
<feature type="repeat" description="WD" evidence="4">
    <location>
        <begin position="242"/>
        <end position="283"/>
    </location>
</feature>
<organism evidence="6 7">
    <name type="scientific">Emiliania huxleyi (strain CCMP1516)</name>
    <dbReference type="NCBI Taxonomy" id="280463"/>
    <lineage>
        <taxon>Eukaryota</taxon>
        <taxon>Haptista</taxon>
        <taxon>Haptophyta</taxon>
        <taxon>Prymnesiophyceae</taxon>
        <taxon>Isochrysidales</taxon>
        <taxon>Noelaerhabdaceae</taxon>
        <taxon>Emiliania</taxon>
    </lineage>
</organism>
<accession>A0A0D3HYU7</accession>
<dbReference type="PaxDb" id="2903-EOD04182"/>
<dbReference type="Gene3D" id="2.130.10.10">
    <property type="entry name" value="YVTN repeat-like/Quinoprotein amine dehydrogenase"/>
    <property type="match status" value="1"/>
</dbReference>
<dbReference type="KEGG" id="ehx:EMIHUDRAFT_250655"/>
<evidence type="ECO:0000256" key="1">
    <source>
        <dbReference type="ARBA" id="ARBA00007625"/>
    </source>
</evidence>
<dbReference type="eggNOG" id="KOG2444">
    <property type="taxonomic scope" value="Eukaryota"/>
</dbReference>
<dbReference type="InterPro" id="IPR019775">
    <property type="entry name" value="WD40_repeat_CS"/>
</dbReference>
<dbReference type="InterPro" id="IPR015943">
    <property type="entry name" value="WD40/YVTN_repeat-like_dom_sf"/>
</dbReference>
<dbReference type="Pfam" id="PF00400">
    <property type="entry name" value="WD40"/>
    <property type="match status" value="1"/>
</dbReference>
<sequence length="333" mass="34443">MDDPLLQGARALQASIAGEGLRLPPVSRSLQQIEDETRALASAAARAPAATAMAYRFLAQQGIDADGLDAATLDMAVDEASADLPAFGGGADATAVDAPACDVDSLLAREQCRALVESVRRAGELVTARYDAAYWSSFEEAWGGTRDSLLRDAQAASAVNVCTPLGPHGVGTGDDEGAVRVWDVRQRGAVMRFDEHSDVAVLGSGEAIEALAPLSEHALLLASADGVLRAASLHPSRMLGEVGRHADPIEALAVDAQGALAATAAHDGTVRLWDVSEAALGRRAARNGGSGAASAEAETEDEAEEARPQGKRRKGGKGQGAIRLGKDFDFSDL</sequence>
<dbReference type="PROSITE" id="PS50294">
    <property type="entry name" value="WD_REPEATS_REGION"/>
    <property type="match status" value="1"/>
</dbReference>
<evidence type="ECO:0000256" key="3">
    <source>
        <dbReference type="ARBA" id="ARBA00022737"/>
    </source>
</evidence>
<evidence type="ECO:0000313" key="6">
    <source>
        <dbReference type="EnsemblProtists" id="EOD04182"/>
    </source>
</evidence>
<evidence type="ECO:0000256" key="2">
    <source>
        <dbReference type="ARBA" id="ARBA00022574"/>
    </source>
</evidence>
<dbReference type="SUPFAM" id="SSF50978">
    <property type="entry name" value="WD40 repeat-like"/>
    <property type="match status" value="1"/>
</dbReference>
<dbReference type="EnsemblProtists" id="EOD04182">
    <property type="protein sequence ID" value="EOD04182"/>
    <property type="gene ID" value="EMIHUDRAFT_250655"/>
</dbReference>
<evidence type="ECO:0000256" key="4">
    <source>
        <dbReference type="PROSITE-ProRule" id="PRU00221"/>
    </source>
</evidence>
<dbReference type="SMART" id="SM00320">
    <property type="entry name" value="WD40"/>
    <property type="match status" value="1"/>
</dbReference>
<feature type="region of interest" description="Disordered" evidence="5">
    <location>
        <begin position="284"/>
        <end position="333"/>
    </location>
</feature>
<reference evidence="7" key="1">
    <citation type="journal article" date="2013" name="Nature">
        <title>Pan genome of the phytoplankton Emiliania underpins its global distribution.</title>
        <authorList>
            <person name="Read B.A."/>
            <person name="Kegel J."/>
            <person name="Klute M.J."/>
            <person name="Kuo A."/>
            <person name="Lefebvre S.C."/>
            <person name="Maumus F."/>
            <person name="Mayer C."/>
            <person name="Miller J."/>
            <person name="Monier A."/>
            <person name="Salamov A."/>
            <person name="Young J."/>
            <person name="Aguilar M."/>
            <person name="Claverie J.M."/>
            <person name="Frickenhaus S."/>
            <person name="Gonzalez K."/>
            <person name="Herman E.K."/>
            <person name="Lin Y.C."/>
            <person name="Napier J."/>
            <person name="Ogata H."/>
            <person name="Sarno A.F."/>
            <person name="Shmutz J."/>
            <person name="Schroeder D."/>
            <person name="de Vargas C."/>
            <person name="Verret F."/>
            <person name="von Dassow P."/>
            <person name="Valentin K."/>
            <person name="Van de Peer Y."/>
            <person name="Wheeler G."/>
            <person name="Dacks J.B."/>
            <person name="Delwiche C.F."/>
            <person name="Dyhrman S.T."/>
            <person name="Glockner G."/>
            <person name="John U."/>
            <person name="Richards T."/>
            <person name="Worden A.Z."/>
            <person name="Zhang X."/>
            <person name="Grigoriev I.V."/>
            <person name="Allen A.E."/>
            <person name="Bidle K."/>
            <person name="Borodovsky M."/>
            <person name="Bowler C."/>
            <person name="Brownlee C."/>
            <person name="Cock J.M."/>
            <person name="Elias M."/>
            <person name="Gladyshev V.N."/>
            <person name="Groth M."/>
            <person name="Guda C."/>
            <person name="Hadaegh A."/>
            <person name="Iglesias-Rodriguez M.D."/>
            <person name="Jenkins J."/>
            <person name="Jones B.M."/>
            <person name="Lawson T."/>
            <person name="Leese F."/>
            <person name="Lindquist E."/>
            <person name="Lobanov A."/>
            <person name="Lomsadze A."/>
            <person name="Malik S.B."/>
            <person name="Marsh M.E."/>
            <person name="Mackinder L."/>
            <person name="Mock T."/>
            <person name="Mueller-Roeber B."/>
            <person name="Pagarete A."/>
            <person name="Parker M."/>
            <person name="Probert I."/>
            <person name="Quesneville H."/>
            <person name="Raines C."/>
            <person name="Rensing S.A."/>
            <person name="Riano-Pachon D.M."/>
            <person name="Richier S."/>
            <person name="Rokitta S."/>
            <person name="Shiraiwa Y."/>
            <person name="Soanes D.M."/>
            <person name="van der Giezen M."/>
            <person name="Wahlund T.M."/>
            <person name="Williams B."/>
            <person name="Wilson W."/>
            <person name="Wolfe G."/>
            <person name="Wurch L.L."/>
        </authorList>
    </citation>
    <scope>NUCLEOTIDE SEQUENCE</scope>
</reference>
<proteinExistence type="inferred from homology"/>
<dbReference type="Proteomes" id="UP000013827">
    <property type="component" value="Unassembled WGS sequence"/>
</dbReference>
<dbReference type="HOGENOM" id="CLU_835317_0_0_1"/>
<name>A0A0D3HYU7_EMIH1</name>
<dbReference type="PANTHER" id="PTHR44019:SF20">
    <property type="entry name" value="WD REPEAT-CONTAINING PROTEIN 55"/>
    <property type="match status" value="1"/>
</dbReference>